<dbReference type="GO" id="GO:0007623">
    <property type="term" value="P:circadian rhythm"/>
    <property type="evidence" value="ECO:0007669"/>
    <property type="project" value="InterPro"/>
</dbReference>
<organism evidence="5 6">
    <name type="scientific">Thermoleptolyngbya sichuanensis A183</name>
    <dbReference type="NCBI Taxonomy" id="2737172"/>
    <lineage>
        <taxon>Bacteria</taxon>
        <taxon>Bacillati</taxon>
        <taxon>Cyanobacteriota</taxon>
        <taxon>Cyanophyceae</taxon>
        <taxon>Oculatellales</taxon>
        <taxon>Oculatellaceae</taxon>
        <taxon>Thermoleptolyngbya</taxon>
        <taxon>Thermoleptolyngbya sichuanensis</taxon>
    </lineage>
</organism>
<evidence type="ECO:0000256" key="2">
    <source>
        <dbReference type="ARBA" id="ARBA00034852"/>
    </source>
</evidence>
<dbReference type="SUPFAM" id="SSF52172">
    <property type="entry name" value="CheY-like"/>
    <property type="match status" value="1"/>
</dbReference>
<feature type="domain" description="KaiA N-terminal" evidence="3">
    <location>
        <begin position="1"/>
        <end position="156"/>
    </location>
</feature>
<dbReference type="InterPro" id="IPR017944">
    <property type="entry name" value="KaiA/RbsU_helical_domain_sf"/>
</dbReference>
<dbReference type="Gene3D" id="1.10.1240.30">
    <property type="entry name" value="KaiA/RbsU domain"/>
    <property type="match status" value="1"/>
</dbReference>
<dbReference type="Pfam" id="PF21714">
    <property type="entry name" value="KaiA_N"/>
    <property type="match status" value="1"/>
</dbReference>
<keyword evidence="6" id="KW-1185">Reference proteome</keyword>
<name>A0A6M8BML0_9CYAN</name>
<gene>
    <name evidence="5" type="ORF">HPC62_13510</name>
</gene>
<dbReference type="Gene3D" id="3.40.50.2300">
    <property type="match status" value="1"/>
</dbReference>
<dbReference type="SUPFAM" id="SSF101215">
    <property type="entry name" value="KaiA/RbsU domain"/>
    <property type="match status" value="1"/>
</dbReference>
<feature type="domain" description="KaiA C-terminal" evidence="4">
    <location>
        <begin position="166"/>
        <end position="274"/>
    </location>
</feature>
<reference evidence="5 6" key="1">
    <citation type="submission" date="2020-05" db="EMBL/GenBank/DDBJ databases">
        <title>Complete genome sequence of of a novel Thermoleptolyngbya strain isolated from hot springs of Ganzi, Sichuan China.</title>
        <authorList>
            <person name="Tang J."/>
            <person name="Daroch M."/>
            <person name="Li L."/>
            <person name="Waleron K."/>
            <person name="Waleron M."/>
            <person name="Waleron M."/>
        </authorList>
    </citation>
    <scope>NUCLEOTIDE SEQUENCE [LARGE SCALE GENOMIC DNA]</scope>
    <source>
        <strain evidence="5 6">PKUAC-SCTA183</strain>
    </source>
</reference>
<dbReference type="PROSITE" id="PS51430">
    <property type="entry name" value="KAIA_N"/>
    <property type="match status" value="1"/>
</dbReference>
<dbReference type="InterPro" id="IPR020856">
    <property type="entry name" value="Circadian_clock_protein_KaiA_C"/>
</dbReference>
<evidence type="ECO:0000256" key="1">
    <source>
        <dbReference type="ARBA" id="ARBA00023108"/>
    </source>
</evidence>
<dbReference type="Proteomes" id="UP000505210">
    <property type="component" value="Chromosome"/>
</dbReference>
<dbReference type="KEGG" id="theu:HPC62_13510"/>
<dbReference type="EMBL" id="CP053661">
    <property type="protein sequence ID" value="QKD84951.1"/>
    <property type="molecule type" value="Genomic_DNA"/>
</dbReference>
<dbReference type="SMART" id="SM01247">
    <property type="entry name" value="KaiA"/>
    <property type="match status" value="1"/>
</dbReference>
<dbReference type="InterPro" id="IPR011006">
    <property type="entry name" value="CheY-like_superfamily"/>
</dbReference>
<proteinExistence type="predicted"/>
<accession>A0A6M8BML0</accession>
<dbReference type="Pfam" id="PF07688">
    <property type="entry name" value="KaiA"/>
    <property type="match status" value="1"/>
</dbReference>
<evidence type="ECO:0000259" key="4">
    <source>
        <dbReference type="PROSITE" id="PS51431"/>
    </source>
</evidence>
<dbReference type="PROSITE" id="PS51431">
    <property type="entry name" value="KAIA_C"/>
    <property type="match status" value="1"/>
</dbReference>
<dbReference type="InterPro" id="IPR020844">
    <property type="entry name" value="Circadian_clock_KaiA_N"/>
</dbReference>
<evidence type="ECO:0000313" key="5">
    <source>
        <dbReference type="EMBL" id="QKD84951.1"/>
    </source>
</evidence>
<protein>
    <recommendedName>
        <fullName evidence="2">Circadian clock oscillator protein KaiA</fullName>
    </recommendedName>
</protein>
<evidence type="ECO:0000313" key="6">
    <source>
        <dbReference type="Proteomes" id="UP000505210"/>
    </source>
</evidence>
<keyword evidence="1" id="KW-0090">Biological rhythms</keyword>
<evidence type="ECO:0000259" key="3">
    <source>
        <dbReference type="PROSITE" id="PS51430"/>
    </source>
</evidence>
<dbReference type="InterPro" id="IPR011648">
    <property type="entry name" value="Circadian_clock_KaiA"/>
</dbReference>
<dbReference type="AlphaFoldDB" id="A0A6M8BML0"/>
<sequence>MIGGDRSRCRVTSFHQLDLFLDYVQREKRQIDCLLFENSPDLKTALSQLRQRSIFLPAIVLEPEPLQPVPSADAIFDELLQEADAITYHSAILHVPVTQFSDLEHLTEKAINQFLKLSATPSSLNPSTPSRVGTLTTHSSLIQQQRRLSEKLSERLGYLGVYYKRNSANFLRHMPPPERQEFLEQLKAEYREIILRYFIEDSHLNEKIDNFVNLAFFADVPVAQVVEIHMELMDEFAKQLKLEGRNDEILLDYRLTLIDVIAHLCEMYRRSIPRET</sequence>